<comment type="caution">
    <text evidence="1">The sequence shown here is derived from an EMBL/GenBank/DDBJ whole genome shotgun (WGS) entry which is preliminary data.</text>
</comment>
<gene>
    <name evidence="1" type="ORF">LCGC14_2964820</name>
</gene>
<name>A0A0F8XYN5_9ZZZZ</name>
<proteinExistence type="predicted"/>
<sequence length="73" mass="8564">MRQEDLKDTRSSRLKPCCLSDRNRWKMLLESLTPALVVDAMERFVELENKVYLLLKHGPIRITTEKSEAVCEE</sequence>
<dbReference type="AlphaFoldDB" id="A0A0F8XYN5"/>
<dbReference type="EMBL" id="LAZR01060113">
    <property type="protein sequence ID" value="KKK66365.1"/>
    <property type="molecule type" value="Genomic_DNA"/>
</dbReference>
<reference evidence="1" key="1">
    <citation type="journal article" date="2015" name="Nature">
        <title>Complex archaea that bridge the gap between prokaryotes and eukaryotes.</title>
        <authorList>
            <person name="Spang A."/>
            <person name="Saw J.H."/>
            <person name="Jorgensen S.L."/>
            <person name="Zaremba-Niedzwiedzka K."/>
            <person name="Martijn J."/>
            <person name="Lind A.E."/>
            <person name="van Eijk R."/>
            <person name="Schleper C."/>
            <person name="Guy L."/>
            <person name="Ettema T.J."/>
        </authorList>
    </citation>
    <scope>NUCLEOTIDE SEQUENCE</scope>
</reference>
<evidence type="ECO:0000313" key="1">
    <source>
        <dbReference type="EMBL" id="KKK66365.1"/>
    </source>
</evidence>
<organism evidence="1">
    <name type="scientific">marine sediment metagenome</name>
    <dbReference type="NCBI Taxonomy" id="412755"/>
    <lineage>
        <taxon>unclassified sequences</taxon>
        <taxon>metagenomes</taxon>
        <taxon>ecological metagenomes</taxon>
    </lineage>
</organism>
<accession>A0A0F8XYN5</accession>
<protein>
    <submittedName>
        <fullName evidence="1">Uncharacterized protein</fullName>
    </submittedName>
</protein>